<keyword evidence="2" id="KW-0378">Hydrolase</keyword>
<evidence type="ECO:0000256" key="2">
    <source>
        <dbReference type="ARBA" id="ARBA00022801"/>
    </source>
</evidence>
<dbReference type="SUPFAM" id="SSF51445">
    <property type="entry name" value="(Trans)glycosidases"/>
    <property type="match status" value="1"/>
</dbReference>
<dbReference type="InterPro" id="IPR017853">
    <property type="entry name" value="GH"/>
</dbReference>
<feature type="domain" description="Fibronectin type III-like" evidence="3">
    <location>
        <begin position="706"/>
        <end position="775"/>
    </location>
</feature>
<dbReference type="GO" id="GO:0008422">
    <property type="term" value="F:beta-glucosidase activity"/>
    <property type="evidence" value="ECO:0007669"/>
    <property type="project" value="UniProtKB-ARBA"/>
</dbReference>
<protein>
    <submittedName>
        <fullName evidence="4">Beta-glucosidase</fullName>
    </submittedName>
</protein>
<dbReference type="PANTHER" id="PTHR42715:SF10">
    <property type="entry name" value="BETA-GLUCOSIDASE"/>
    <property type="match status" value="1"/>
</dbReference>
<dbReference type="GO" id="GO:0005975">
    <property type="term" value="P:carbohydrate metabolic process"/>
    <property type="evidence" value="ECO:0007669"/>
    <property type="project" value="InterPro"/>
</dbReference>
<dbReference type="PRINTS" id="PR00133">
    <property type="entry name" value="GLHYDRLASE3"/>
</dbReference>
<dbReference type="HOGENOM" id="CLU_004542_5_1_9"/>
<dbReference type="Gene3D" id="3.20.20.300">
    <property type="entry name" value="Glycoside hydrolase, family 3, N-terminal domain"/>
    <property type="match status" value="1"/>
</dbReference>
<dbReference type="KEGG" id="pgm:PGRAT_23785"/>
<name>A0A089NMP6_9BACL</name>
<dbReference type="OrthoDB" id="9805821at2"/>
<dbReference type="Pfam" id="PF00933">
    <property type="entry name" value="Glyco_hydro_3"/>
    <property type="match status" value="1"/>
</dbReference>
<dbReference type="SMART" id="SM01217">
    <property type="entry name" value="Fn3_like"/>
    <property type="match status" value="1"/>
</dbReference>
<evidence type="ECO:0000256" key="1">
    <source>
        <dbReference type="ARBA" id="ARBA00005336"/>
    </source>
</evidence>
<dbReference type="InterPro" id="IPR013783">
    <property type="entry name" value="Ig-like_fold"/>
</dbReference>
<dbReference type="InterPro" id="IPR050288">
    <property type="entry name" value="Cellulose_deg_GH3"/>
</dbReference>
<dbReference type="InterPro" id="IPR001764">
    <property type="entry name" value="Glyco_hydro_3_N"/>
</dbReference>
<dbReference type="RefSeq" id="WP_025705929.1">
    <property type="nucleotide sequence ID" value="NZ_CP009287.1"/>
</dbReference>
<dbReference type="InterPro" id="IPR036962">
    <property type="entry name" value="Glyco_hydro_3_N_sf"/>
</dbReference>
<dbReference type="Gene3D" id="3.40.50.1700">
    <property type="entry name" value="Glycoside hydrolase family 3 C-terminal domain"/>
    <property type="match status" value="1"/>
</dbReference>
<dbReference type="STRING" id="189425.PGRAT_23785"/>
<keyword evidence="5" id="KW-1185">Reference proteome</keyword>
<dbReference type="eggNOG" id="COG1472">
    <property type="taxonomic scope" value="Bacteria"/>
</dbReference>
<dbReference type="Proteomes" id="UP000029500">
    <property type="component" value="Chromosome"/>
</dbReference>
<evidence type="ECO:0000259" key="3">
    <source>
        <dbReference type="SMART" id="SM01217"/>
    </source>
</evidence>
<dbReference type="AlphaFoldDB" id="A0A089NMP6"/>
<comment type="similarity">
    <text evidence="1">Belongs to the glycosyl hydrolase 3 family.</text>
</comment>
<dbReference type="SUPFAM" id="SSF52279">
    <property type="entry name" value="Beta-D-glucan exohydrolase, C-terminal domain"/>
    <property type="match status" value="1"/>
</dbReference>
<dbReference type="PANTHER" id="PTHR42715">
    <property type="entry name" value="BETA-GLUCOSIDASE"/>
    <property type="match status" value="1"/>
</dbReference>
<evidence type="ECO:0000313" key="5">
    <source>
        <dbReference type="Proteomes" id="UP000029500"/>
    </source>
</evidence>
<dbReference type="InterPro" id="IPR002772">
    <property type="entry name" value="Glyco_hydro_3_C"/>
</dbReference>
<dbReference type="InterPro" id="IPR026891">
    <property type="entry name" value="Fn3-like"/>
</dbReference>
<dbReference type="EMBL" id="CP009287">
    <property type="protein sequence ID" value="AIQ70324.1"/>
    <property type="molecule type" value="Genomic_DNA"/>
</dbReference>
<organism evidence="4 5">
    <name type="scientific">Paenibacillus graminis</name>
    <dbReference type="NCBI Taxonomy" id="189425"/>
    <lineage>
        <taxon>Bacteria</taxon>
        <taxon>Bacillati</taxon>
        <taxon>Bacillota</taxon>
        <taxon>Bacilli</taxon>
        <taxon>Bacillales</taxon>
        <taxon>Paenibacillaceae</taxon>
        <taxon>Paenibacillus</taxon>
    </lineage>
</organism>
<dbReference type="Gene3D" id="2.60.40.10">
    <property type="entry name" value="Immunoglobulins"/>
    <property type="match status" value="1"/>
</dbReference>
<sequence>MTTYQYPYQNPELSVEERTNDLLKRMDIDEKMAQTICYFPRKLSEYEELENNYNHGVGQVSVLEMRALDSLEDAARFQREIQEKVMTLSKHHIPAIFHMEGLCGAYVKGAVSFPSGIGRGASWDPELEREIGKIVGRQERALGISHVFAPVLDISRDSRMGRQGETYGEDPALTSAMGVAYTQGIQSDKTGNLKSECVAKHFLGFHGSDGGIHGTHCDVPPRLIQEIYGKPFQAAISEAELRGIMPCYSSINGEPVSASPDILTGLLRDEMGFDGVAVSDYCAIMNIHEVHKTSESYTEAGLRAMSAGLEMELHFQKCFNNELAEWFKTGKADIKILDNAVKRILTAKFRMGLFEDPYALSGEELTKAFHCSEDKAVTLQVAKESLVLLKNDGILPIQKDIKSIAVIGCHASDARIFFGGYTHFSMAEGLLAVISTMAGLETKADEKKTVMKTIPGTQIEISDDPSFTTLLQKQKPGIKNLLEHLKESLPYVGITYAYGYPIAGNDSSDHEEALEIARKADLVILTLGGKNGTSSIASMGEGIDSTDINLPFCQEQFIEKISELNKPVVAVHFNGRPISSDAADKYANAILEAWNPAEKGAEAITDVLLGNYNPSGKLPVSVARTSGQIPIYYNHPNGSSYHQGGSIGFADYVDMPHSPRYYFGHGLSYTSFKYFNLKLSKTEIEPDQFVTITVDIENIGEMQGTEIVQLYLKDRYASMTRPVMELGGFKRVELMPGEKQTVSFQIEPSLTALLDRNMQWKIEAGDIDVLIGSSSNDIKLTDSFRVTSDLYIDGKNRQFYAK</sequence>
<gene>
    <name evidence="4" type="ORF">PGRAT_23785</name>
</gene>
<proteinExistence type="inferred from homology"/>
<evidence type="ECO:0000313" key="4">
    <source>
        <dbReference type="EMBL" id="AIQ70324.1"/>
    </source>
</evidence>
<reference evidence="4 5" key="1">
    <citation type="submission" date="2014-08" db="EMBL/GenBank/DDBJ databases">
        <title>Comparative genomics of the Paenibacillus odorifer group.</title>
        <authorList>
            <person name="den Bakker H.C."/>
            <person name="Tsai Y.-C."/>
            <person name="Martin N."/>
            <person name="Korlach J."/>
            <person name="Wiedmann M."/>
        </authorList>
    </citation>
    <scope>NUCLEOTIDE SEQUENCE [LARGE SCALE GENOMIC DNA]</scope>
    <source>
        <strain evidence="4 5">DSM 15220</strain>
    </source>
</reference>
<dbReference type="FunFam" id="2.60.40.10:FF:000495">
    <property type="entry name" value="Periplasmic beta-glucosidase"/>
    <property type="match status" value="1"/>
</dbReference>
<dbReference type="Pfam" id="PF14310">
    <property type="entry name" value="Fn3-like"/>
    <property type="match status" value="1"/>
</dbReference>
<dbReference type="InterPro" id="IPR036881">
    <property type="entry name" value="Glyco_hydro_3_C_sf"/>
</dbReference>
<accession>A0A089NMP6</accession>
<dbReference type="Pfam" id="PF01915">
    <property type="entry name" value="Glyco_hydro_3_C"/>
    <property type="match status" value="1"/>
</dbReference>